<comment type="caution">
    <text evidence="2">The sequence shown here is derived from an EMBL/GenBank/DDBJ whole genome shotgun (WGS) entry which is preliminary data.</text>
</comment>
<gene>
    <name evidence="2" type="ORF">ALQ05_03540</name>
</gene>
<dbReference type="Proteomes" id="UP000279553">
    <property type="component" value="Unassembled WGS sequence"/>
</dbReference>
<dbReference type="EMBL" id="RBRD01000161">
    <property type="protein sequence ID" value="RMQ36694.1"/>
    <property type="molecule type" value="Genomic_DNA"/>
</dbReference>
<dbReference type="InterPro" id="IPR041685">
    <property type="entry name" value="AAA_GajA/Old/RecF-like"/>
</dbReference>
<evidence type="ECO:0000313" key="3">
    <source>
        <dbReference type="Proteomes" id="UP000279553"/>
    </source>
</evidence>
<dbReference type="PANTHER" id="PTHR43581">
    <property type="entry name" value="ATP/GTP PHOSPHATASE"/>
    <property type="match status" value="1"/>
</dbReference>
<feature type="domain" description="Endonuclease GajA/Old nuclease/RecF-like AAA" evidence="1">
    <location>
        <begin position="238"/>
        <end position="356"/>
    </location>
</feature>
<dbReference type="AlphaFoldDB" id="A0A3M4UV62"/>
<accession>A0A3M4UV62</accession>
<reference evidence="2 3" key="1">
    <citation type="submission" date="2018-08" db="EMBL/GenBank/DDBJ databases">
        <title>Recombination of ecologically and evolutionarily significant loci maintains genetic cohesion in the Pseudomonas syringae species complex.</title>
        <authorList>
            <person name="Dillon M."/>
            <person name="Thakur S."/>
            <person name="Almeida R.N.D."/>
            <person name="Weir B.S."/>
            <person name="Guttman D.S."/>
        </authorList>
    </citation>
    <scope>NUCLEOTIDE SEQUENCE [LARGE SCALE GENOMIC DNA]</scope>
    <source>
        <strain evidence="2 3">ICMP 535</strain>
    </source>
</reference>
<evidence type="ECO:0000313" key="2">
    <source>
        <dbReference type="EMBL" id="RMQ36694.1"/>
    </source>
</evidence>
<dbReference type="InterPro" id="IPR027417">
    <property type="entry name" value="P-loop_NTPase"/>
</dbReference>
<evidence type="ECO:0000259" key="1">
    <source>
        <dbReference type="Pfam" id="PF13175"/>
    </source>
</evidence>
<dbReference type="PANTHER" id="PTHR43581:SF2">
    <property type="entry name" value="EXCINUCLEASE ATPASE SUBUNIT"/>
    <property type="match status" value="1"/>
</dbReference>
<dbReference type="SUPFAM" id="SSF52540">
    <property type="entry name" value="P-loop containing nucleoside triphosphate hydrolases"/>
    <property type="match status" value="1"/>
</dbReference>
<proteinExistence type="predicted"/>
<protein>
    <recommendedName>
        <fullName evidence="1">Endonuclease GajA/Old nuclease/RecF-like AAA domain-containing protein</fullName>
    </recommendedName>
</protein>
<name>A0A3M4UV62_PSEA0</name>
<sequence>MWHRGAIIYRRSYSTYGKVDILESLSISNFLTIKNARMRLQRINIFIGPQAQGKSIISKLIYYFKEFPLDVFDSALEAHDKRQFDSANKDKFEKIFPAYAWEKNAFLIVYDNKDYAIFIENERVGAKFKFSITYTGSISKALAAGRKLVKADRDVDFGSDMGVRNRPNTTGLVRQAVASVLSGDSKFSRLEQTIYIPAGRSFFANLQKSLFSFISSNIPIDFFLKEFGSIYENTRDSAFLRQASRGRPKSVDKTVEDLICGTYVYEKGQDWILGARGRIGLSHSSSGQQEVLPMAIVLSTWPYLSSKAFLRSFVIEEPEAHLFPIAQGQVVSLIAAAYNAEINHGDFVITTHSPYILTAFNNLIQADNAVRAFAGHDASDVYQVIPAEQHIRYEDISAYMVLDGAVTSIMDDEYQLIQADAIDGASEYFSTRFEKLIELEANATATYERDFLI</sequence>
<organism evidence="2 3">
    <name type="scientific">Pseudomonas amygdali pv. mori</name>
    <dbReference type="NCBI Taxonomy" id="34065"/>
    <lineage>
        <taxon>Bacteria</taxon>
        <taxon>Pseudomonadati</taxon>
        <taxon>Pseudomonadota</taxon>
        <taxon>Gammaproteobacteria</taxon>
        <taxon>Pseudomonadales</taxon>
        <taxon>Pseudomonadaceae</taxon>
        <taxon>Pseudomonas</taxon>
        <taxon>Pseudomonas amygdali</taxon>
    </lineage>
</organism>
<dbReference type="Pfam" id="PF13175">
    <property type="entry name" value="AAA_15"/>
    <property type="match status" value="1"/>
</dbReference>
<dbReference type="InterPro" id="IPR051396">
    <property type="entry name" value="Bact_Antivir_Def_Nuclease"/>
</dbReference>
<dbReference type="Gene3D" id="3.40.50.300">
    <property type="entry name" value="P-loop containing nucleotide triphosphate hydrolases"/>
    <property type="match status" value="1"/>
</dbReference>